<organism evidence="2 3">
    <name type="scientific">Ataeniobius toweri</name>
    <dbReference type="NCBI Taxonomy" id="208326"/>
    <lineage>
        <taxon>Eukaryota</taxon>
        <taxon>Metazoa</taxon>
        <taxon>Chordata</taxon>
        <taxon>Craniata</taxon>
        <taxon>Vertebrata</taxon>
        <taxon>Euteleostomi</taxon>
        <taxon>Actinopterygii</taxon>
        <taxon>Neopterygii</taxon>
        <taxon>Teleostei</taxon>
        <taxon>Neoteleostei</taxon>
        <taxon>Acanthomorphata</taxon>
        <taxon>Ovalentaria</taxon>
        <taxon>Atherinomorphae</taxon>
        <taxon>Cyprinodontiformes</taxon>
        <taxon>Goodeidae</taxon>
        <taxon>Ataeniobius</taxon>
    </lineage>
</organism>
<dbReference type="Proteomes" id="UP001345963">
    <property type="component" value="Unassembled WGS sequence"/>
</dbReference>
<evidence type="ECO:0000313" key="3">
    <source>
        <dbReference type="Proteomes" id="UP001345963"/>
    </source>
</evidence>
<name>A0ABU7B6R2_9TELE</name>
<evidence type="ECO:0000313" key="2">
    <source>
        <dbReference type="EMBL" id="MED6245929.1"/>
    </source>
</evidence>
<sequence>MASLEGKIAFLKWKNRHYFILHEVKGKNVHVKCTLCPRANCLSTSVVSNSNLLKYLSAEQLAKNTVIDTVDDNSRPGMPNVSSANKEGHKATPSKQLKLDVFAPASQKPVT</sequence>
<gene>
    <name evidence="2" type="ORF">ATANTOWER_010399</name>
</gene>
<protein>
    <submittedName>
        <fullName evidence="2">Uncharacterized protein</fullName>
    </submittedName>
</protein>
<keyword evidence="3" id="KW-1185">Reference proteome</keyword>
<accession>A0ABU7B6R2</accession>
<proteinExistence type="predicted"/>
<comment type="caution">
    <text evidence="2">The sequence shown here is derived from an EMBL/GenBank/DDBJ whole genome shotgun (WGS) entry which is preliminary data.</text>
</comment>
<evidence type="ECO:0000256" key="1">
    <source>
        <dbReference type="SAM" id="MobiDB-lite"/>
    </source>
</evidence>
<feature type="region of interest" description="Disordered" evidence="1">
    <location>
        <begin position="68"/>
        <end position="111"/>
    </location>
</feature>
<reference evidence="2 3" key="1">
    <citation type="submission" date="2021-07" db="EMBL/GenBank/DDBJ databases">
        <authorList>
            <person name="Palmer J.M."/>
        </authorList>
    </citation>
    <scope>NUCLEOTIDE SEQUENCE [LARGE SCALE GENOMIC DNA]</scope>
    <source>
        <strain evidence="2 3">AT_MEX2019</strain>
        <tissue evidence="2">Muscle</tissue>
    </source>
</reference>
<dbReference type="EMBL" id="JAHUTI010041645">
    <property type="protein sequence ID" value="MED6245929.1"/>
    <property type="molecule type" value="Genomic_DNA"/>
</dbReference>